<feature type="transmembrane region" description="Helical" evidence="1">
    <location>
        <begin position="128"/>
        <end position="149"/>
    </location>
</feature>
<evidence type="ECO:0000313" key="2">
    <source>
        <dbReference type="EMBL" id="MBP3953946.1"/>
    </source>
</evidence>
<dbReference type="Proteomes" id="UP000676565">
    <property type="component" value="Unassembled WGS sequence"/>
</dbReference>
<sequence length="215" mass="23234">MPELTLSRNDHRQTSMVCMYCGATATTKQEWRVVNHKPVKGGGGGGTDLVAPSGDDPISAGIGLLMLPFVLWELLKGIVSAVGALVGFVTKPRGTPAPTPKPARPVDPPTTLVAVTTCDRHRRFRDRFVWTGFAMGLVLVALWVWAIVVTRRVMGTENTDLAVTLVMTAILATILLPIALSLWYTLAGPVIVDRVTENEVVLDRVRQAYFDATGA</sequence>
<reference evidence="2 3" key="1">
    <citation type="submission" date="2021-04" db="EMBL/GenBank/DDBJ databases">
        <authorList>
            <person name="Ivanova A."/>
        </authorList>
    </citation>
    <scope>NUCLEOTIDE SEQUENCE [LARGE SCALE GENOMIC DNA]</scope>
    <source>
        <strain evidence="2 3">G18</strain>
    </source>
</reference>
<accession>A0ABS5BJR8</accession>
<name>A0ABS5BJR8_9BACT</name>
<keyword evidence="1" id="KW-0812">Transmembrane</keyword>
<comment type="caution">
    <text evidence="2">The sequence shown here is derived from an EMBL/GenBank/DDBJ whole genome shotgun (WGS) entry which is preliminary data.</text>
</comment>
<keyword evidence="1" id="KW-0472">Membrane</keyword>
<feature type="transmembrane region" description="Helical" evidence="1">
    <location>
        <begin position="161"/>
        <end position="184"/>
    </location>
</feature>
<gene>
    <name evidence="2" type="ORF">J8F10_01340</name>
</gene>
<dbReference type="RefSeq" id="WP_210651957.1">
    <property type="nucleotide sequence ID" value="NZ_JAGKQQ010000001.1"/>
</dbReference>
<dbReference type="EMBL" id="JAGKQQ010000001">
    <property type="protein sequence ID" value="MBP3953946.1"/>
    <property type="molecule type" value="Genomic_DNA"/>
</dbReference>
<evidence type="ECO:0000256" key="1">
    <source>
        <dbReference type="SAM" id="Phobius"/>
    </source>
</evidence>
<organism evidence="2 3">
    <name type="scientific">Gemmata palustris</name>
    <dbReference type="NCBI Taxonomy" id="2822762"/>
    <lineage>
        <taxon>Bacteria</taxon>
        <taxon>Pseudomonadati</taxon>
        <taxon>Planctomycetota</taxon>
        <taxon>Planctomycetia</taxon>
        <taxon>Gemmatales</taxon>
        <taxon>Gemmataceae</taxon>
        <taxon>Gemmata</taxon>
    </lineage>
</organism>
<proteinExistence type="predicted"/>
<keyword evidence="3" id="KW-1185">Reference proteome</keyword>
<keyword evidence="1" id="KW-1133">Transmembrane helix</keyword>
<protein>
    <submittedName>
        <fullName evidence="2">Uncharacterized protein</fullName>
    </submittedName>
</protein>
<evidence type="ECO:0000313" key="3">
    <source>
        <dbReference type="Proteomes" id="UP000676565"/>
    </source>
</evidence>